<dbReference type="Pfam" id="PF04577">
    <property type="entry name" value="Glyco_transf_61"/>
    <property type="match status" value="1"/>
</dbReference>
<dbReference type="GO" id="GO:0016757">
    <property type="term" value="F:glycosyltransferase activity"/>
    <property type="evidence" value="ECO:0007669"/>
    <property type="project" value="InterPro"/>
</dbReference>
<organism evidence="2 3">
    <name type="scientific">Bifidobacterium olomucense</name>
    <dbReference type="NCBI Taxonomy" id="2675324"/>
    <lineage>
        <taxon>Bacteria</taxon>
        <taxon>Bacillati</taxon>
        <taxon>Actinomycetota</taxon>
        <taxon>Actinomycetes</taxon>
        <taxon>Bifidobacteriales</taxon>
        <taxon>Bifidobacteriaceae</taxon>
        <taxon>Bifidobacterium</taxon>
    </lineage>
</organism>
<dbReference type="AlphaFoldDB" id="A0A7Y0EZ96"/>
<dbReference type="Proteomes" id="UP000543419">
    <property type="component" value="Unassembled WGS sequence"/>
</dbReference>
<dbReference type="InterPro" id="IPR049625">
    <property type="entry name" value="Glyco_transf_61_cat"/>
</dbReference>
<proteinExistence type="predicted"/>
<evidence type="ECO:0000313" key="3">
    <source>
        <dbReference type="Proteomes" id="UP000543419"/>
    </source>
</evidence>
<dbReference type="RefSeq" id="WP_169241706.1">
    <property type="nucleotide sequence ID" value="NZ_JAAIIG010000013.1"/>
</dbReference>
<dbReference type="EMBL" id="JAAIIG010000013">
    <property type="protein sequence ID" value="NMM99132.1"/>
    <property type="molecule type" value="Genomic_DNA"/>
</dbReference>
<keyword evidence="3" id="KW-1185">Reference proteome</keyword>
<comment type="caution">
    <text evidence="2">The sequence shown here is derived from an EMBL/GenBank/DDBJ whole genome shotgun (WGS) entry which is preliminary data.</text>
</comment>
<sequence length="370" mass="42931">MNDQFITVNNGIILPITESKGGVLNKGGVLRDDGKFVEESKYIGDWFRFGAPYPFDRSGVHHADLKVIFLGYFVKQWGHFLVDCLNRAWFLCEIDKAKYKDYKIVFLNSDNILPSGNYLKFFELLGFSKRDFVLVDSPTCFKEIVIPTPANPETSKNLFVEPFKKASSAVVSDKYHGDNIYLSRLHFPDARKKELGEHPIQRLFEDNGFKILYPESMSLDDQIDVFNNATTIVCMNGTIPLNVIFGNPGINLIVLNKTSLRHSNLEKVCRLIDISPIYINVYYEPIKNHPRYLGEGPFWMIPGDELREYFDSHEMSFDYSHNLLIDCAYFCRYFYLYIKYRAIALLKKLYIKSHLVRGMYHLLKSRKSPN</sequence>
<protein>
    <recommendedName>
        <fullName evidence="1">Glycosyltransferase 61 catalytic domain-containing protein</fullName>
    </recommendedName>
</protein>
<name>A0A7Y0EZ96_9BIFI</name>
<reference evidence="2 3" key="1">
    <citation type="submission" date="2020-02" db="EMBL/GenBank/DDBJ databases">
        <title>Characterization of phylogenetic diversity of novel bifidobacterial species isolated in Czech ZOOs.</title>
        <authorList>
            <person name="Lugli G.A."/>
            <person name="Vera N.B."/>
            <person name="Ventura M."/>
        </authorList>
    </citation>
    <scope>NUCLEOTIDE SEQUENCE [LARGE SCALE GENOMIC DNA]</scope>
    <source>
        <strain evidence="2 3">DSM 109959</strain>
    </source>
</reference>
<feature type="domain" description="Glycosyltransferase 61 catalytic" evidence="1">
    <location>
        <begin position="77"/>
        <end position="251"/>
    </location>
</feature>
<evidence type="ECO:0000259" key="1">
    <source>
        <dbReference type="Pfam" id="PF04577"/>
    </source>
</evidence>
<accession>A0A7Y0EZ96</accession>
<evidence type="ECO:0000313" key="2">
    <source>
        <dbReference type="EMBL" id="NMM99132.1"/>
    </source>
</evidence>
<gene>
    <name evidence="2" type="ORF">G1C97_2090</name>
</gene>